<proteinExistence type="predicted"/>
<organism evidence="1 2">
    <name type="scientific">Thiobacter aerophilum</name>
    <dbReference type="NCBI Taxonomy" id="3121275"/>
    <lineage>
        <taxon>Bacteria</taxon>
        <taxon>Pseudomonadati</taxon>
        <taxon>Pseudomonadota</taxon>
        <taxon>Betaproteobacteria</taxon>
        <taxon>Burkholderiales</taxon>
        <taxon>Thiobacteraceae</taxon>
        <taxon>Thiobacter</taxon>
    </lineage>
</organism>
<evidence type="ECO:0008006" key="3">
    <source>
        <dbReference type="Google" id="ProtNLM"/>
    </source>
</evidence>
<dbReference type="EMBL" id="JBAJEX010000001">
    <property type="protein sequence ID" value="MEO1765881.1"/>
    <property type="molecule type" value="Genomic_DNA"/>
</dbReference>
<accession>A0ABV0EBK5</accession>
<evidence type="ECO:0000313" key="2">
    <source>
        <dbReference type="Proteomes" id="UP001482231"/>
    </source>
</evidence>
<sequence>MRGGVLLLLAVMALSAWGGESQRWPLKQVFGANNVGMVQTSRQAIVEHCPDDTCLRFILEGRDALPVLHDFAFLYLALVENYDVENIKGPDGQRYFAAILARRKGTCTGPDEAALARCVLATLVERHPIQGYISKMDEGWRRTTPFDVKAALARAGIR</sequence>
<gene>
    <name evidence="1" type="ORF">V6E02_01420</name>
</gene>
<protein>
    <recommendedName>
        <fullName evidence="3">Rap1a immunity protein domain-containing protein</fullName>
    </recommendedName>
</protein>
<keyword evidence="2" id="KW-1185">Reference proteome</keyword>
<evidence type="ECO:0000313" key="1">
    <source>
        <dbReference type="EMBL" id="MEO1765881.1"/>
    </source>
</evidence>
<name>A0ABV0EBK5_9BURK</name>
<dbReference type="RefSeq" id="WP_347306421.1">
    <property type="nucleotide sequence ID" value="NZ_JBAJEX010000001.1"/>
</dbReference>
<dbReference type="Proteomes" id="UP001482231">
    <property type="component" value="Unassembled WGS sequence"/>
</dbReference>
<comment type="caution">
    <text evidence="1">The sequence shown here is derived from an EMBL/GenBank/DDBJ whole genome shotgun (WGS) entry which is preliminary data.</text>
</comment>
<reference evidence="1 2" key="1">
    <citation type="submission" date="2024-02" db="EMBL/GenBank/DDBJ databases">
        <title>New thermophilic sulfur-oxidizing bacteria from a hot springs of the Uzon caldera (Kamchatka, Russia).</title>
        <authorList>
            <person name="Dukat A.M."/>
            <person name="Elcheninov A.G."/>
            <person name="Frolov E.N."/>
        </authorList>
    </citation>
    <scope>NUCLEOTIDE SEQUENCE [LARGE SCALE GENOMIC DNA]</scope>
    <source>
        <strain evidence="1 2">AK1</strain>
    </source>
</reference>